<feature type="signal peptide" evidence="1">
    <location>
        <begin position="1"/>
        <end position="25"/>
    </location>
</feature>
<dbReference type="OrthoDB" id="8592387at2"/>
<proteinExistence type="predicted"/>
<keyword evidence="1" id="KW-0732">Signal</keyword>
<dbReference type="EMBL" id="VDUY01000007">
    <property type="protein sequence ID" value="TXL63883.1"/>
    <property type="molecule type" value="Genomic_DNA"/>
</dbReference>
<feature type="chain" id="PRO_5022748986" description="Copper chaperone PCu(A)C" evidence="1">
    <location>
        <begin position="26"/>
        <end position="131"/>
    </location>
</feature>
<protein>
    <recommendedName>
        <fullName evidence="4">Copper chaperone PCu(A)C</fullName>
    </recommendedName>
</protein>
<keyword evidence="3" id="KW-1185">Reference proteome</keyword>
<evidence type="ECO:0000313" key="3">
    <source>
        <dbReference type="Proteomes" id="UP000321548"/>
    </source>
</evidence>
<sequence>MKTNASIAQTTFASVVLCLASVAHAAGPHGHTLEPRHGGMVVEAKDIDYELVASPKKVELYLRDHGKPVDVMQASAKLTLLSGDKKQEVELKPAGGKLQAEGSFQVGPGTRAVVVVTRPDKAPATARFSFK</sequence>
<evidence type="ECO:0000313" key="2">
    <source>
        <dbReference type="EMBL" id="TXL63883.1"/>
    </source>
</evidence>
<comment type="caution">
    <text evidence="2">The sequence shown here is derived from an EMBL/GenBank/DDBJ whole genome shotgun (WGS) entry which is preliminary data.</text>
</comment>
<name>A0A5C8NTE0_9BURK</name>
<dbReference type="AlphaFoldDB" id="A0A5C8NTE0"/>
<evidence type="ECO:0008006" key="4">
    <source>
        <dbReference type="Google" id="ProtNLM"/>
    </source>
</evidence>
<evidence type="ECO:0000256" key="1">
    <source>
        <dbReference type="SAM" id="SignalP"/>
    </source>
</evidence>
<dbReference type="Proteomes" id="UP000321548">
    <property type="component" value="Unassembled WGS sequence"/>
</dbReference>
<organism evidence="2 3">
    <name type="scientific">Zeimonas arvi</name>
    <dbReference type="NCBI Taxonomy" id="2498847"/>
    <lineage>
        <taxon>Bacteria</taxon>
        <taxon>Pseudomonadati</taxon>
        <taxon>Pseudomonadota</taxon>
        <taxon>Betaproteobacteria</taxon>
        <taxon>Burkholderiales</taxon>
        <taxon>Burkholderiaceae</taxon>
        <taxon>Zeimonas</taxon>
    </lineage>
</organism>
<accession>A0A5C8NTE0</accession>
<reference evidence="2 3" key="1">
    <citation type="submission" date="2019-06" db="EMBL/GenBank/DDBJ databases">
        <title>Quisquiliibacterium sp. nov., isolated from a maize field.</title>
        <authorList>
            <person name="Lin S.-Y."/>
            <person name="Tsai C.-F."/>
            <person name="Young C.-C."/>
        </authorList>
    </citation>
    <scope>NUCLEOTIDE SEQUENCE [LARGE SCALE GENOMIC DNA]</scope>
    <source>
        <strain evidence="2 3">CC-CFT501</strain>
    </source>
</reference>
<dbReference type="RefSeq" id="WP_147705577.1">
    <property type="nucleotide sequence ID" value="NZ_VDUY01000007.1"/>
</dbReference>
<gene>
    <name evidence="2" type="ORF">FHP08_16455</name>
</gene>